<organism evidence="1 2">
    <name type="scientific">Mariniflexile jejuense</name>
    <dbReference type="NCBI Taxonomy" id="1173582"/>
    <lineage>
        <taxon>Bacteria</taxon>
        <taxon>Pseudomonadati</taxon>
        <taxon>Bacteroidota</taxon>
        <taxon>Flavobacteriia</taxon>
        <taxon>Flavobacteriales</taxon>
        <taxon>Flavobacteriaceae</taxon>
        <taxon>Mariniflexile</taxon>
    </lineage>
</organism>
<sequence length="263" mass="30668">MKLLIATFGLIISFGLTTKMNVESKTNFDLPIKLNNSKPMGLFLSMSGVIGKSKEDVEKYLKEYAKNNGGDLLKKSLENENPNFCVLNEKNGNVTVFYPSGFNEFGDVSKYLSEKLNCPVFFFHIHDGDLWLYFLYNKGELVDQFNPIPDYWDDNLSETEIDEQKGNPQIVEELVPNVKKEDIANYYVRWDLEAEPFKAYPQDEFTNEDWQVVDYMNKIGLEYPISDNGIALGTVYKFWIPEPTEKNKEKKSYTSKKWWKFWN</sequence>
<evidence type="ECO:0000313" key="2">
    <source>
        <dbReference type="Proteomes" id="UP001597061"/>
    </source>
</evidence>
<proteinExistence type="predicted"/>
<dbReference type="Proteomes" id="UP001597061">
    <property type="component" value="Unassembled WGS sequence"/>
</dbReference>
<evidence type="ECO:0000313" key="1">
    <source>
        <dbReference type="EMBL" id="MFD0991007.1"/>
    </source>
</evidence>
<keyword evidence="2" id="KW-1185">Reference proteome</keyword>
<comment type="caution">
    <text evidence="1">The sequence shown here is derived from an EMBL/GenBank/DDBJ whole genome shotgun (WGS) entry which is preliminary data.</text>
</comment>
<reference evidence="2" key="1">
    <citation type="journal article" date="2019" name="Int. J. Syst. Evol. Microbiol.">
        <title>The Global Catalogue of Microorganisms (GCM) 10K type strain sequencing project: providing services to taxonomists for standard genome sequencing and annotation.</title>
        <authorList>
            <consortium name="The Broad Institute Genomics Platform"/>
            <consortium name="The Broad Institute Genome Sequencing Center for Infectious Disease"/>
            <person name="Wu L."/>
            <person name="Ma J."/>
        </authorList>
    </citation>
    <scope>NUCLEOTIDE SEQUENCE [LARGE SCALE GENOMIC DNA]</scope>
    <source>
        <strain evidence="2">CCUG 62414</strain>
    </source>
</reference>
<gene>
    <name evidence="1" type="ORF">ACFQ1R_12940</name>
</gene>
<dbReference type="EMBL" id="JBHTJI010000025">
    <property type="protein sequence ID" value="MFD0991007.1"/>
    <property type="molecule type" value="Genomic_DNA"/>
</dbReference>
<name>A0ABW3JNY8_9FLAO</name>
<accession>A0ABW3JNY8</accession>
<protein>
    <submittedName>
        <fullName evidence="1">Uncharacterized protein</fullName>
    </submittedName>
</protein>